<evidence type="ECO:0000256" key="1">
    <source>
        <dbReference type="SAM" id="MobiDB-lite"/>
    </source>
</evidence>
<dbReference type="Proteomes" id="UP000178417">
    <property type="component" value="Unassembled WGS sequence"/>
</dbReference>
<accession>A0A1F4SLS0</accession>
<comment type="caution">
    <text evidence="2">The sequence shown here is derived from an EMBL/GenBank/DDBJ whole genome shotgun (WGS) entry which is preliminary data.</text>
</comment>
<dbReference type="EMBL" id="MEUB01000044">
    <property type="protein sequence ID" value="OGC21391.1"/>
    <property type="molecule type" value="Genomic_DNA"/>
</dbReference>
<feature type="region of interest" description="Disordered" evidence="1">
    <location>
        <begin position="1"/>
        <end position="21"/>
    </location>
</feature>
<evidence type="ECO:0000313" key="3">
    <source>
        <dbReference type="Proteomes" id="UP000178417"/>
    </source>
</evidence>
<organism evidence="2 3">
    <name type="scientific">candidate division WOR-1 bacterium RIFOXYB2_FULL_37_13</name>
    <dbReference type="NCBI Taxonomy" id="1802579"/>
    <lineage>
        <taxon>Bacteria</taxon>
        <taxon>Bacillati</taxon>
        <taxon>Saganbacteria</taxon>
    </lineage>
</organism>
<evidence type="ECO:0000313" key="2">
    <source>
        <dbReference type="EMBL" id="OGC21391.1"/>
    </source>
</evidence>
<name>A0A1F4SLS0_UNCSA</name>
<proteinExistence type="predicted"/>
<sequence length="74" mass="8364">MIKKTSGSTTSSGSRVSSQGGLFSAIPVGITGILRRFWPFAKKYTQKFSEECENPEEKEKEFITSVKRDSTRWI</sequence>
<dbReference type="AlphaFoldDB" id="A0A1F4SLS0"/>
<reference evidence="2 3" key="1">
    <citation type="journal article" date="2016" name="Nat. Commun.">
        <title>Thousands of microbial genomes shed light on interconnected biogeochemical processes in an aquifer system.</title>
        <authorList>
            <person name="Anantharaman K."/>
            <person name="Brown C.T."/>
            <person name="Hug L.A."/>
            <person name="Sharon I."/>
            <person name="Castelle C.J."/>
            <person name="Probst A.J."/>
            <person name="Thomas B.C."/>
            <person name="Singh A."/>
            <person name="Wilkins M.J."/>
            <person name="Karaoz U."/>
            <person name="Brodie E.L."/>
            <person name="Williams K.H."/>
            <person name="Hubbard S.S."/>
            <person name="Banfield J.F."/>
        </authorList>
    </citation>
    <scope>NUCLEOTIDE SEQUENCE [LARGE SCALE GENOMIC DNA]</scope>
</reference>
<dbReference type="STRING" id="1802579.A2310_01325"/>
<gene>
    <name evidence="2" type="ORF">A2310_01325</name>
</gene>
<protein>
    <submittedName>
        <fullName evidence="2">Uncharacterized protein</fullName>
    </submittedName>
</protein>